<evidence type="ECO:0000313" key="1">
    <source>
        <dbReference type="EMBL" id="CAI9576963.1"/>
    </source>
</evidence>
<protein>
    <submittedName>
        <fullName evidence="1">Uncharacterized protein</fullName>
    </submittedName>
</protein>
<reference evidence="1" key="1">
    <citation type="submission" date="2023-05" db="EMBL/GenBank/DDBJ databases">
        <authorList>
            <person name="Stuckert A."/>
        </authorList>
    </citation>
    <scope>NUCLEOTIDE SEQUENCE</scope>
</reference>
<evidence type="ECO:0000313" key="2">
    <source>
        <dbReference type="Proteomes" id="UP001162483"/>
    </source>
</evidence>
<organism evidence="1 2">
    <name type="scientific">Staurois parvus</name>
    <dbReference type="NCBI Taxonomy" id="386267"/>
    <lineage>
        <taxon>Eukaryota</taxon>
        <taxon>Metazoa</taxon>
        <taxon>Chordata</taxon>
        <taxon>Craniata</taxon>
        <taxon>Vertebrata</taxon>
        <taxon>Euteleostomi</taxon>
        <taxon>Amphibia</taxon>
        <taxon>Batrachia</taxon>
        <taxon>Anura</taxon>
        <taxon>Neobatrachia</taxon>
        <taxon>Ranoidea</taxon>
        <taxon>Ranidae</taxon>
        <taxon>Staurois</taxon>
    </lineage>
</organism>
<name>A0ABN9E0A3_9NEOB</name>
<comment type="caution">
    <text evidence="1">The sequence shown here is derived from an EMBL/GenBank/DDBJ whole genome shotgun (WGS) entry which is preliminary data.</text>
</comment>
<accession>A0ABN9E0A3</accession>
<sequence>MLHIAQCSQASTALGSSSSMLYTTASDACFALGDIRLGCSYWAMETHSMKLSKHCCCANLEATHNLEVFSY</sequence>
<keyword evidence="2" id="KW-1185">Reference proteome</keyword>
<dbReference type="Proteomes" id="UP001162483">
    <property type="component" value="Unassembled WGS sequence"/>
</dbReference>
<dbReference type="EMBL" id="CATNWA010014878">
    <property type="protein sequence ID" value="CAI9576963.1"/>
    <property type="molecule type" value="Genomic_DNA"/>
</dbReference>
<gene>
    <name evidence="1" type="ORF">SPARVUS_LOCUS8605065</name>
</gene>
<proteinExistence type="predicted"/>